<gene>
    <name evidence="2" type="ORF">AK830_g5427</name>
</gene>
<feature type="region of interest" description="Disordered" evidence="1">
    <location>
        <begin position="60"/>
        <end position="86"/>
    </location>
</feature>
<reference evidence="2 3" key="1">
    <citation type="submission" date="2015-09" db="EMBL/GenBank/DDBJ databases">
        <title>Draft genome of a European isolate of the apple canker pathogen Neonectria ditissima.</title>
        <authorList>
            <person name="Gomez-Cortecero A."/>
            <person name="Harrison R.J."/>
            <person name="Armitage A.D."/>
        </authorList>
    </citation>
    <scope>NUCLEOTIDE SEQUENCE [LARGE SCALE GENOMIC DNA]</scope>
    <source>
        <strain evidence="2 3">R09/05</strain>
    </source>
</reference>
<feature type="compositionally biased region" description="Low complexity" evidence="1">
    <location>
        <begin position="26"/>
        <end position="36"/>
    </location>
</feature>
<protein>
    <submittedName>
        <fullName evidence="2">Uncharacterized protein</fullName>
    </submittedName>
</protein>
<feature type="compositionally biased region" description="Low complexity" evidence="1">
    <location>
        <begin position="275"/>
        <end position="294"/>
    </location>
</feature>
<feature type="region of interest" description="Disordered" evidence="1">
    <location>
        <begin position="26"/>
        <end position="47"/>
    </location>
</feature>
<feature type="region of interest" description="Disordered" evidence="1">
    <location>
        <begin position="818"/>
        <end position="846"/>
    </location>
</feature>
<dbReference type="STRING" id="78410.A0A0P7ATE5"/>
<evidence type="ECO:0000313" key="2">
    <source>
        <dbReference type="EMBL" id="KPM41161.1"/>
    </source>
</evidence>
<dbReference type="Proteomes" id="UP000050424">
    <property type="component" value="Unassembled WGS sequence"/>
</dbReference>
<feature type="compositionally biased region" description="Low complexity" evidence="1">
    <location>
        <begin position="238"/>
        <end position="247"/>
    </location>
</feature>
<comment type="caution">
    <text evidence="2">The sequence shown here is derived from an EMBL/GenBank/DDBJ whole genome shotgun (WGS) entry which is preliminary data.</text>
</comment>
<organism evidence="2 3">
    <name type="scientific">Neonectria ditissima</name>
    <dbReference type="NCBI Taxonomy" id="78410"/>
    <lineage>
        <taxon>Eukaryota</taxon>
        <taxon>Fungi</taxon>
        <taxon>Dikarya</taxon>
        <taxon>Ascomycota</taxon>
        <taxon>Pezizomycotina</taxon>
        <taxon>Sordariomycetes</taxon>
        <taxon>Hypocreomycetidae</taxon>
        <taxon>Hypocreales</taxon>
        <taxon>Nectriaceae</taxon>
        <taxon>Neonectria</taxon>
    </lineage>
</organism>
<feature type="compositionally biased region" description="Low complexity" evidence="1">
    <location>
        <begin position="201"/>
        <end position="210"/>
    </location>
</feature>
<dbReference type="AlphaFoldDB" id="A0A0P7ATE5"/>
<accession>A0A0P7ATE5</accession>
<proteinExistence type="predicted"/>
<name>A0A0P7ATE5_9HYPO</name>
<feature type="region of interest" description="Disordered" evidence="1">
    <location>
        <begin position="112"/>
        <end position="294"/>
    </location>
</feature>
<feature type="compositionally biased region" description="Polar residues" evidence="1">
    <location>
        <begin position="63"/>
        <end position="75"/>
    </location>
</feature>
<keyword evidence="3" id="KW-1185">Reference proteome</keyword>
<evidence type="ECO:0000313" key="3">
    <source>
        <dbReference type="Proteomes" id="UP000050424"/>
    </source>
</evidence>
<evidence type="ECO:0000256" key="1">
    <source>
        <dbReference type="SAM" id="MobiDB-lite"/>
    </source>
</evidence>
<sequence>MNPNKDGKEDEASLRATAAAALTEVEAVPDPVQPGQVPYPYPGPSSVAAAPVQLRQVPYRYPSPSSMATTPSQPRQGPYRYPGLSSVAEAPVQPGQVPYRYIGLSSILAAPVQPRQVPDPDPGPSSVAAAPVQPGQVPYPDPGPSSVAAQPAEVPHPDPGPSSTTANTATGGGGTSRFQGGWSNRGKAKKAAEVPDPDPGPSSAAANTATGGVGTVRSQANRGKAKKAAEVPDPDPGPSSAAANTATGGVGTVRSQANRGKAKKAAEVPDPDPGPSSAAANTATGGVGTVRSRGGWVNRGKAKKAAGQCVDCAEGKPEAVALIYSLSTGVNLYASSCHAQSQPIHGPGGIMNQASGQQLRSISSWNSTAAYTRIRITERDDIESLYPIIAAYVNEPSLADSVTEVVVDSDHWPSHRRCYLVADDMNKELREPPLPVRDDAHAAIEQYIRDLGLGEKATSDMLRVFEWKKKHLKAEGPDVPHGFNLHNQEFGLAAAAVLLSLCNNVTTLYIGGVGWHSQLKDYLLKANYGLLSRPGLQKLKHIEIITGSSRFDDERVYTRLEFLQYFQYFHRLPAIHSVFMEGVQEYQAEKHLFVPQTSNIKRIHIGHADIPSDMLGTIIRIPKGLEELTISLGGLWSTDGGTSIIFLKTLNLSIALHGGDYTYDREDGKAADGTPDYDQDRGELYEEESDEYFRLDEAISNSPLWSAELPDTQRYGHTIGSLHPFTAMTHLTMNMAALMGGSKQWQPPFRLSEEPPFRLIDTLPPNLEYLCLTGYAKGSNEDIDRHVEEFMEKKAERLPLLKEIKGIDEMVEELGDKYSGEDAEEDLWEKPQKKFSWADLNPGSGP</sequence>
<dbReference type="OrthoDB" id="3437411at2759"/>
<dbReference type="EMBL" id="LKCW01000070">
    <property type="protein sequence ID" value="KPM41161.1"/>
    <property type="molecule type" value="Genomic_DNA"/>
</dbReference>